<evidence type="ECO:0000256" key="4">
    <source>
        <dbReference type="ARBA" id="ARBA00023015"/>
    </source>
</evidence>
<keyword evidence="6" id="KW-0539">Nucleus</keyword>
<evidence type="ECO:0000256" key="1">
    <source>
        <dbReference type="ARBA" id="ARBA00004123"/>
    </source>
</evidence>
<feature type="repeat" description="WD" evidence="7">
    <location>
        <begin position="384"/>
        <end position="425"/>
    </location>
</feature>
<protein>
    <recommendedName>
        <fullName evidence="9">TFIID subunit TAF5 NTD2 domain-containing protein</fullName>
    </recommendedName>
</protein>
<dbReference type="SUPFAM" id="SSF50978">
    <property type="entry name" value="WD40 repeat-like"/>
    <property type="match status" value="1"/>
</dbReference>
<organism evidence="10">
    <name type="scientific">Pinguiococcus pyrenoidosus</name>
    <dbReference type="NCBI Taxonomy" id="172671"/>
    <lineage>
        <taxon>Eukaryota</taxon>
        <taxon>Sar</taxon>
        <taxon>Stramenopiles</taxon>
        <taxon>Ochrophyta</taxon>
        <taxon>Pinguiophyceae</taxon>
        <taxon>Pinguiochrysidales</taxon>
        <taxon>Pinguiochrysidaceae</taxon>
        <taxon>Pinguiococcus</taxon>
    </lineage>
</organism>
<evidence type="ECO:0000256" key="7">
    <source>
        <dbReference type="PROSITE-ProRule" id="PRU00221"/>
    </source>
</evidence>
<dbReference type="AlphaFoldDB" id="A0A7R9U9V0"/>
<dbReference type="SMART" id="SM00320">
    <property type="entry name" value="WD40"/>
    <property type="match status" value="6"/>
</dbReference>
<dbReference type="Gene3D" id="2.130.10.10">
    <property type="entry name" value="YVTN repeat-like/Quinoprotein amine dehydrogenase"/>
    <property type="match status" value="3"/>
</dbReference>
<evidence type="ECO:0000256" key="3">
    <source>
        <dbReference type="ARBA" id="ARBA00022737"/>
    </source>
</evidence>
<dbReference type="GO" id="GO:0006367">
    <property type="term" value="P:transcription initiation at RNA polymerase II promoter"/>
    <property type="evidence" value="ECO:0007669"/>
    <property type="project" value="TreeGrafter"/>
</dbReference>
<feature type="domain" description="TFIID subunit TAF5 NTD2" evidence="9">
    <location>
        <begin position="36"/>
        <end position="151"/>
    </location>
</feature>
<feature type="repeat" description="WD" evidence="7">
    <location>
        <begin position="430"/>
        <end position="462"/>
    </location>
</feature>
<keyword evidence="8" id="KW-0175">Coiled coil</keyword>
<feature type="repeat" description="WD" evidence="7">
    <location>
        <begin position="583"/>
        <end position="606"/>
    </location>
</feature>
<dbReference type="PROSITE" id="PS50294">
    <property type="entry name" value="WD_REPEATS_REGION"/>
    <property type="match status" value="4"/>
</dbReference>
<reference evidence="10" key="1">
    <citation type="submission" date="2021-01" db="EMBL/GenBank/DDBJ databases">
        <authorList>
            <person name="Corre E."/>
            <person name="Pelletier E."/>
            <person name="Niang G."/>
            <person name="Scheremetjew M."/>
            <person name="Finn R."/>
            <person name="Kale V."/>
            <person name="Holt S."/>
            <person name="Cochrane G."/>
            <person name="Meng A."/>
            <person name="Brown T."/>
            <person name="Cohen L."/>
        </authorList>
    </citation>
    <scope>NUCLEOTIDE SEQUENCE</scope>
    <source>
        <strain evidence="10">CCMP2078</strain>
    </source>
</reference>
<dbReference type="InterPro" id="IPR019775">
    <property type="entry name" value="WD40_repeat_CS"/>
</dbReference>
<feature type="repeat" description="WD" evidence="7">
    <location>
        <begin position="472"/>
        <end position="506"/>
    </location>
</feature>
<comment type="subcellular location">
    <subcellularLocation>
        <location evidence="1">Nucleus</location>
    </subcellularLocation>
</comment>
<dbReference type="InterPro" id="IPR036322">
    <property type="entry name" value="WD40_repeat_dom_sf"/>
</dbReference>
<evidence type="ECO:0000256" key="6">
    <source>
        <dbReference type="ARBA" id="ARBA00023242"/>
    </source>
</evidence>
<evidence type="ECO:0000256" key="8">
    <source>
        <dbReference type="SAM" id="Coils"/>
    </source>
</evidence>
<dbReference type="InterPro" id="IPR037264">
    <property type="entry name" value="TFIID_NTD2_sf"/>
</dbReference>
<keyword evidence="4" id="KW-0805">Transcription regulation</keyword>
<accession>A0A7R9U9V0</accession>
<evidence type="ECO:0000259" key="9">
    <source>
        <dbReference type="Pfam" id="PF04494"/>
    </source>
</evidence>
<feature type="coiled-coil region" evidence="8">
    <location>
        <begin position="250"/>
        <end position="277"/>
    </location>
</feature>
<dbReference type="EMBL" id="HBEA01011081">
    <property type="protein sequence ID" value="CAD8258967.1"/>
    <property type="molecule type" value="Transcribed_RNA"/>
</dbReference>
<dbReference type="GO" id="GO:0005669">
    <property type="term" value="C:transcription factor TFIID complex"/>
    <property type="evidence" value="ECO:0007669"/>
    <property type="project" value="TreeGrafter"/>
</dbReference>
<dbReference type="Gene3D" id="1.25.40.500">
    <property type="entry name" value="TFIID subunit TAF5, NTD2 domain"/>
    <property type="match status" value="1"/>
</dbReference>
<dbReference type="SUPFAM" id="SSF160897">
    <property type="entry name" value="Taf5 N-terminal domain-like"/>
    <property type="match status" value="1"/>
</dbReference>
<evidence type="ECO:0000256" key="2">
    <source>
        <dbReference type="ARBA" id="ARBA00022574"/>
    </source>
</evidence>
<dbReference type="PROSITE" id="PS00678">
    <property type="entry name" value="WD_REPEATS_1"/>
    <property type="match status" value="3"/>
</dbReference>
<dbReference type="CDD" id="cd00200">
    <property type="entry name" value="WD40"/>
    <property type="match status" value="1"/>
</dbReference>
<dbReference type="PROSITE" id="PS50082">
    <property type="entry name" value="WD_REPEATS_2"/>
    <property type="match status" value="5"/>
</dbReference>
<evidence type="ECO:0000313" key="10">
    <source>
        <dbReference type="EMBL" id="CAD8258967.1"/>
    </source>
</evidence>
<dbReference type="Pfam" id="PF04494">
    <property type="entry name" value="TFIID_NTD2"/>
    <property type="match status" value="1"/>
</dbReference>
<gene>
    <name evidence="10" type="ORF">PPYR1160_LOCUS8468</name>
</gene>
<feature type="repeat" description="WD" evidence="7">
    <location>
        <begin position="515"/>
        <end position="556"/>
    </location>
</feature>
<dbReference type="PANTHER" id="PTHR19879">
    <property type="entry name" value="TRANSCRIPTION INITIATION FACTOR TFIID"/>
    <property type="match status" value="1"/>
</dbReference>
<dbReference type="PANTHER" id="PTHR19879:SF1">
    <property type="entry name" value="CANNONBALL-RELATED"/>
    <property type="match status" value="1"/>
</dbReference>
<dbReference type="GO" id="GO:0016251">
    <property type="term" value="F:RNA polymerase II general transcription initiation factor activity"/>
    <property type="evidence" value="ECO:0007669"/>
    <property type="project" value="TreeGrafter"/>
</dbReference>
<sequence>MEKAIVDYLTRRGLTQEAKMVAASLEQASQGKPLDDFASEYRKLHDWVCASLDLYKTELVAVCFPVFAHCVLALQDSDRGEEADALLDAYASDFRGQFHEELNALRIADSEFVRAAKSRRFALALSGQIHALLTDFLRAQGLLLLTGILNARFDISVQDRPPSKVPIRALLVPTGPNSGAVNGDAASHHVGGGLLGIEWGTLPPAALFKARKERDRVLAEYHRTQARVDEIHRTNPDAVAASAAEGNGQQNAAAKQLLELNSRLERLRAHIGALDEAMKAEGPRGADGPLPDYFADYGAAMVERLVYQALGGRASSVWGAATAQLADPLKPTCAFATILNGAGGGGCISAAMSPGGVQVAAGFGDSGIRIWQTEGADQAEKDPLIGHGGCVHSLSWHPSQRFLISGAADGDVRLWNVKDDATHRCLCIYPSLRNNPIHTVAWNPVGHFFLSGGRDSMLKMWSSDRVFPVRMMVGHSSDVTACTWHPNLNYMLSGSFDKTLRLWDVRGKGTALRILTGHFGPVLCCAISPNGQFAAAGATDGSVRVWDISTAKEVALFTPDGQCNNHGGRATAAANAAGMATYALAFSCDGAALAAGGADCAVRIWEASPDVFGNGDRLVPTPPVHTSHTKATSILSLSYTDRNLLLGVGGFMADRMLT</sequence>
<dbReference type="InterPro" id="IPR001680">
    <property type="entry name" value="WD40_rpt"/>
</dbReference>
<keyword evidence="5" id="KW-0804">Transcription</keyword>
<name>A0A7R9U9V0_9STRA</name>
<dbReference type="InterPro" id="IPR015943">
    <property type="entry name" value="WD40/YVTN_repeat-like_dom_sf"/>
</dbReference>
<keyword evidence="3" id="KW-0677">Repeat</keyword>
<dbReference type="InterPro" id="IPR007582">
    <property type="entry name" value="TFIID_NTD2"/>
</dbReference>
<proteinExistence type="predicted"/>
<evidence type="ECO:0000256" key="5">
    <source>
        <dbReference type="ARBA" id="ARBA00023163"/>
    </source>
</evidence>
<dbReference type="InterPro" id="IPR020472">
    <property type="entry name" value="WD40_PAC1"/>
</dbReference>
<dbReference type="Pfam" id="PF00400">
    <property type="entry name" value="WD40"/>
    <property type="match status" value="5"/>
</dbReference>
<dbReference type="PRINTS" id="PR00320">
    <property type="entry name" value="GPROTEINBRPT"/>
</dbReference>
<keyword evidence="2 7" id="KW-0853">WD repeat</keyword>